<sequence length="67" mass="7482">MRHPASALGALCREALVEVDPDHAQVDYGYDVQDNLSRVTDPRNLVTRYLYTGFDELETLTSPDTGL</sequence>
<dbReference type="Gene3D" id="2.180.10.10">
    <property type="entry name" value="RHS repeat-associated core"/>
    <property type="match status" value="1"/>
</dbReference>
<reference evidence="1 2" key="1">
    <citation type="submission" date="2016-10" db="EMBL/GenBank/DDBJ databases">
        <authorList>
            <person name="de Groot N.N."/>
        </authorList>
    </citation>
    <scope>NUCLEOTIDE SEQUENCE [LARGE SCALE GENOMIC DNA]</scope>
    <source>
        <strain evidence="1 2">CGMCC 1.7659</strain>
    </source>
</reference>
<proteinExistence type="predicted"/>
<dbReference type="Pfam" id="PF05593">
    <property type="entry name" value="RHS_repeat"/>
    <property type="match status" value="1"/>
</dbReference>
<dbReference type="EMBL" id="FOVF01000073">
    <property type="protein sequence ID" value="SFN72962.1"/>
    <property type="molecule type" value="Genomic_DNA"/>
</dbReference>
<dbReference type="InterPro" id="IPR031325">
    <property type="entry name" value="RHS_repeat"/>
</dbReference>
<evidence type="ECO:0000313" key="1">
    <source>
        <dbReference type="EMBL" id="SFN72962.1"/>
    </source>
</evidence>
<accession>A0A1I5BE47</accession>
<dbReference type="RefSeq" id="WP_245779004.1">
    <property type="nucleotide sequence ID" value="NZ_FOVF01000073.1"/>
</dbReference>
<organism evidence="1 2">
    <name type="scientific">Dokdonella immobilis</name>
    <dbReference type="NCBI Taxonomy" id="578942"/>
    <lineage>
        <taxon>Bacteria</taxon>
        <taxon>Pseudomonadati</taxon>
        <taxon>Pseudomonadota</taxon>
        <taxon>Gammaproteobacteria</taxon>
        <taxon>Lysobacterales</taxon>
        <taxon>Rhodanobacteraceae</taxon>
        <taxon>Dokdonella</taxon>
    </lineage>
</organism>
<dbReference type="InterPro" id="IPR006530">
    <property type="entry name" value="YD"/>
</dbReference>
<dbReference type="NCBIfam" id="TIGR01643">
    <property type="entry name" value="YD_repeat_2x"/>
    <property type="match status" value="1"/>
</dbReference>
<evidence type="ECO:0000313" key="2">
    <source>
        <dbReference type="Proteomes" id="UP000198575"/>
    </source>
</evidence>
<dbReference type="STRING" id="578942.SAMN05216289_1734"/>
<dbReference type="AlphaFoldDB" id="A0A1I5BE47"/>
<feature type="non-terminal residue" evidence="1">
    <location>
        <position position="67"/>
    </location>
</feature>
<keyword evidence="2" id="KW-1185">Reference proteome</keyword>
<name>A0A1I5BE47_9GAMM</name>
<gene>
    <name evidence="1" type="ORF">SAMN05216289_1734</name>
</gene>
<dbReference type="Proteomes" id="UP000198575">
    <property type="component" value="Unassembled WGS sequence"/>
</dbReference>
<protein>
    <submittedName>
        <fullName evidence="1">YD repeat-containing protein</fullName>
    </submittedName>
</protein>